<dbReference type="GO" id="GO:0005737">
    <property type="term" value="C:cytoplasm"/>
    <property type="evidence" value="ECO:0007669"/>
    <property type="project" value="UniProtKB-SubCell"/>
</dbReference>
<dbReference type="RefSeq" id="WP_111229921.1">
    <property type="nucleotide sequence ID" value="NZ_NBIU01000015.1"/>
</dbReference>
<comment type="caution">
    <text evidence="17">The sequence shown here is derived from an EMBL/GenBank/DDBJ whole genome shotgun (WGS) entry which is preliminary data.</text>
</comment>
<dbReference type="AlphaFoldDB" id="A0A2W6MU50"/>
<dbReference type="OrthoDB" id="9801867at2"/>
<dbReference type="HAMAP" id="MF_01018">
    <property type="entry name" value="HisG_Short"/>
    <property type="match status" value="1"/>
</dbReference>
<dbReference type="InterPro" id="IPR018198">
    <property type="entry name" value="ATP_PRibTrfase_CS"/>
</dbReference>
<dbReference type="EMBL" id="NBIU01000015">
    <property type="protein sequence ID" value="PZT48034.1"/>
    <property type="molecule type" value="Genomic_DNA"/>
</dbReference>
<comment type="catalytic activity">
    <reaction evidence="1 15">
        <text>1-(5-phospho-beta-D-ribosyl)-ATP + diphosphate = 5-phospho-alpha-D-ribose 1-diphosphate + ATP</text>
        <dbReference type="Rhea" id="RHEA:18473"/>
        <dbReference type="ChEBI" id="CHEBI:30616"/>
        <dbReference type="ChEBI" id="CHEBI:33019"/>
        <dbReference type="ChEBI" id="CHEBI:58017"/>
        <dbReference type="ChEBI" id="CHEBI:73183"/>
        <dbReference type="EC" id="2.4.2.17"/>
    </reaction>
</comment>
<dbReference type="UniPathway" id="UPA00031">
    <property type="reaction ID" value="UER00006"/>
</dbReference>
<dbReference type="SUPFAM" id="SSF53850">
    <property type="entry name" value="Periplasmic binding protein-like II"/>
    <property type="match status" value="1"/>
</dbReference>
<evidence type="ECO:0000256" key="2">
    <source>
        <dbReference type="ARBA" id="ARBA00004496"/>
    </source>
</evidence>
<evidence type="ECO:0000256" key="1">
    <source>
        <dbReference type="ARBA" id="ARBA00000915"/>
    </source>
</evidence>
<dbReference type="Pfam" id="PF01634">
    <property type="entry name" value="HisG"/>
    <property type="match status" value="1"/>
</dbReference>
<comment type="domain">
    <text evidence="15">Lacks the C-terminal regulatory region which is replaced by HisZ.</text>
</comment>
<dbReference type="CDD" id="cd13595">
    <property type="entry name" value="PBP2_HisGs"/>
    <property type="match status" value="1"/>
</dbReference>
<comment type="subcellular location">
    <subcellularLocation>
        <location evidence="2 15">Cytoplasm</location>
    </subcellularLocation>
</comment>
<dbReference type="EC" id="2.4.2.17" evidence="6 15"/>
<comment type="similarity">
    <text evidence="4 15">Belongs to the ATP phosphoribosyltransferase family. Short subfamily.</text>
</comment>
<dbReference type="Gene3D" id="3.40.190.10">
    <property type="entry name" value="Periplasmic binding protein-like II"/>
    <property type="match status" value="2"/>
</dbReference>
<evidence type="ECO:0000256" key="12">
    <source>
        <dbReference type="ARBA" id="ARBA00022840"/>
    </source>
</evidence>
<evidence type="ECO:0000256" key="3">
    <source>
        <dbReference type="ARBA" id="ARBA00004667"/>
    </source>
</evidence>
<keyword evidence="11 15" id="KW-0547">Nucleotide-binding</keyword>
<dbReference type="GO" id="GO:0005524">
    <property type="term" value="F:ATP binding"/>
    <property type="evidence" value="ECO:0007669"/>
    <property type="project" value="UniProtKB-KW"/>
</dbReference>
<keyword evidence="8 15" id="KW-0028">Amino-acid biosynthesis</keyword>
<evidence type="ECO:0000256" key="10">
    <source>
        <dbReference type="ARBA" id="ARBA00022679"/>
    </source>
</evidence>
<keyword evidence="7 15" id="KW-0963">Cytoplasm</keyword>
<name>A0A2W6MU50_9HELI</name>
<reference evidence="17 18" key="1">
    <citation type="submission" date="2017-03" db="EMBL/GenBank/DDBJ databases">
        <title>Genomic and clinical evidence uncovers the enterohepatic species Helicobacter valdiviensis as a potential human intestinal pathogen.</title>
        <authorList>
            <person name="Fresia P."/>
            <person name="Jara R."/>
            <person name="Sierra R."/>
            <person name="Ferres I."/>
            <person name="Greif G."/>
            <person name="Iraola G."/>
            <person name="Collado L."/>
        </authorList>
    </citation>
    <scope>NUCLEOTIDE SEQUENCE [LARGE SCALE GENOMIC DNA]</scope>
    <source>
        <strain evidence="17 18">WBE14</strain>
    </source>
</reference>
<evidence type="ECO:0000256" key="6">
    <source>
        <dbReference type="ARBA" id="ARBA00011946"/>
    </source>
</evidence>
<dbReference type="GO" id="GO:0003879">
    <property type="term" value="F:ATP phosphoribosyltransferase activity"/>
    <property type="evidence" value="ECO:0007669"/>
    <property type="project" value="UniProtKB-UniRule"/>
</dbReference>
<evidence type="ECO:0000256" key="9">
    <source>
        <dbReference type="ARBA" id="ARBA00022676"/>
    </source>
</evidence>
<organism evidence="17 18">
    <name type="scientific">Helicobacter valdiviensis</name>
    <dbReference type="NCBI Taxonomy" id="1458358"/>
    <lineage>
        <taxon>Bacteria</taxon>
        <taxon>Pseudomonadati</taxon>
        <taxon>Campylobacterota</taxon>
        <taxon>Epsilonproteobacteria</taxon>
        <taxon>Campylobacterales</taxon>
        <taxon>Helicobacteraceae</taxon>
        <taxon>Helicobacter</taxon>
    </lineage>
</organism>
<evidence type="ECO:0000256" key="13">
    <source>
        <dbReference type="ARBA" id="ARBA00023102"/>
    </source>
</evidence>
<comment type="function">
    <text evidence="14 15">Catalyzes the condensation of ATP and 5-phosphoribose 1-diphosphate to form N'-(5'-phosphoribosyl)-ATP (PR-ATP). Has a crucial role in the pathway because the rate of histidine biosynthesis seems to be controlled primarily by regulation of HisG enzymatic activity.</text>
</comment>
<dbReference type="InterPro" id="IPR013820">
    <property type="entry name" value="ATP_PRibTrfase_cat"/>
</dbReference>
<comment type="pathway">
    <text evidence="3 15">Amino-acid biosynthesis; L-histidine biosynthesis; L-histidine from 5-phospho-alpha-D-ribose 1-diphosphate: step 1/9.</text>
</comment>
<keyword evidence="12 15" id="KW-0067">ATP-binding</keyword>
<evidence type="ECO:0000256" key="15">
    <source>
        <dbReference type="HAMAP-Rule" id="MF_01018"/>
    </source>
</evidence>
<proteinExistence type="inferred from homology"/>
<dbReference type="InterPro" id="IPR024893">
    <property type="entry name" value="ATP_PRibTrfase_HisG_short"/>
</dbReference>
<dbReference type="PROSITE" id="PS01316">
    <property type="entry name" value="ATP_P_PHORIBOSYLTR"/>
    <property type="match status" value="1"/>
</dbReference>
<gene>
    <name evidence="15" type="primary">hisG</name>
    <name evidence="17" type="ORF">B6S12_06100</name>
</gene>
<sequence length="204" mass="23310">MIKVALPKGRIAQQTLEIFEKYLNTKLVFEDRKLILSYDNFTFMLVRNQDVPIYIQRGAADIGVVGLDVLEEKESPLVRLLDLEFGKCKIAIGSPKDYVLDFSNPHLKIATKLENITKKFFNKKALSVDIIKLYGSIELAPLVGMADAIVDLVETGDTMKQNNLKIDAIIMEISAYLVANRNSFYEKKEEILKLHEFFKNHIKE</sequence>
<evidence type="ECO:0000256" key="14">
    <source>
        <dbReference type="ARBA" id="ARBA00024861"/>
    </source>
</evidence>
<evidence type="ECO:0000256" key="8">
    <source>
        <dbReference type="ARBA" id="ARBA00022605"/>
    </source>
</evidence>
<dbReference type="PANTHER" id="PTHR21403:SF8">
    <property type="entry name" value="ATP PHOSPHORIBOSYLTRANSFERASE"/>
    <property type="match status" value="1"/>
</dbReference>
<evidence type="ECO:0000256" key="5">
    <source>
        <dbReference type="ARBA" id="ARBA00011496"/>
    </source>
</evidence>
<evidence type="ECO:0000313" key="18">
    <source>
        <dbReference type="Proteomes" id="UP000249746"/>
    </source>
</evidence>
<dbReference type="NCBIfam" id="TIGR00070">
    <property type="entry name" value="hisG"/>
    <property type="match status" value="1"/>
</dbReference>
<comment type="subunit">
    <text evidence="5 15">Heteromultimer composed of HisG and HisZ subunits.</text>
</comment>
<dbReference type="InterPro" id="IPR001348">
    <property type="entry name" value="ATP_PRibTrfase_HisG"/>
</dbReference>
<evidence type="ECO:0000256" key="7">
    <source>
        <dbReference type="ARBA" id="ARBA00022490"/>
    </source>
</evidence>
<protein>
    <recommendedName>
        <fullName evidence="6 15">ATP phosphoribosyltransferase</fullName>
        <shortName evidence="15">ATP-PRT</shortName>
        <shortName evidence="15">ATP-PRTase</shortName>
        <ecNumber evidence="6 15">2.4.2.17</ecNumber>
    </recommendedName>
</protein>
<evidence type="ECO:0000256" key="11">
    <source>
        <dbReference type="ARBA" id="ARBA00022741"/>
    </source>
</evidence>
<evidence type="ECO:0000256" key="4">
    <source>
        <dbReference type="ARBA" id="ARBA00009489"/>
    </source>
</evidence>
<accession>A0A2W6MU50</accession>
<keyword evidence="9 15" id="KW-0328">Glycosyltransferase</keyword>
<evidence type="ECO:0000313" key="17">
    <source>
        <dbReference type="EMBL" id="PZT48034.1"/>
    </source>
</evidence>
<dbReference type="PANTHER" id="PTHR21403">
    <property type="entry name" value="ATP PHOSPHORIBOSYLTRANSFERASE ATP-PRTASE"/>
    <property type="match status" value="1"/>
</dbReference>
<keyword evidence="18" id="KW-1185">Reference proteome</keyword>
<keyword evidence="10 15" id="KW-0808">Transferase</keyword>
<dbReference type="Proteomes" id="UP000249746">
    <property type="component" value="Unassembled WGS sequence"/>
</dbReference>
<keyword evidence="13 15" id="KW-0368">Histidine biosynthesis</keyword>
<feature type="domain" description="ATP phosphoribosyltransferase catalytic" evidence="16">
    <location>
        <begin position="47"/>
        <end position="196"/>
    </location>
</feature>
<dbReference type="GO" id="GO:0000105">
    <property type="term" value="P:L-histidine biosynthetic process"/>
    <property type="evidence" value="ECO:0007669"/>
    <property type="project" value="UniProtKB-UniRule"/>
</dbReference>
<evidence type="ECO:0000259" key="16">
    <source>
        <dbReference type="Pfam" id="PF01634"/>
    </source>
</evidence>